<proteinExistence type="predicted"/>
<dbReference type="PROSITE" id="PS51257">
    <property type="entry name" value="PROKAR_LIPOPROTEIN"/>
    <property type="match status" value="1"/>
</dbReference>
<sequence>MIKSYHLIFSLFIFISCSSDDGPGYQEPYVPTPTEPTVNALSDIEMMDLTQRETFKYFWDFANTNSGAAKERYHPKNPSLNQNVVTTGGTGFGLMAIIVGIERGYVTRVEGVERLDKILTFLENANRFHGAWPHWMDGGTGSILPFSTKDNGGDLVETAFLVQGLICITEYLKNGTDTEKALANNADVLWKGVEWNWYTQNQNTLYWHWSPNYGFDINLKLSGYNETLITYVLAAASPNYSISKAIYENGWASNGNIMSSTSQYSFPLVLKHAGGSNFGGPLFFSHYSFLGLNPKNLTDQYGNYWNLAVNHTKINRQYCVSNPNNFVDYGANCWGLTASYSRNTDGSIGYSAHSPSNDLGVISPTAAISSIPYTPSESLSVMHFLYQKKDKLLGVAGFYDAFSPQNNYWVADAYLAIDQGPQIIMIENYRTGLLWNLFMQNPDVKNGLNKLGFNY</sequence>
<evidence type="ECO:0000313" key="3">
    <source>
        <dbReference type="Proteomes" id="UP001224325"/>
    </source>
</evidence>
<evidence type="ECO:0000259" key="1">
    <source>
        <dbReference type="Pfam" id="PF10091"/>
    </source>
</evidence>
<accession>A0AAU7ECH9</accession>
<dbReference type="RefSeq" id="WP_308992559.1">
    <property type="nucleotide sequence ID" value="NZ_CP155618.1"/>
</dbReference>
<dbReference type="KEGG" id="mlil:QLS71_013520"/>
<evidence type="ECO:0000313" key="2">
    <source>
        <dbReference type="EMBL" id="XBL13339.1"/>
    </source>
</evidence>
<dbReference type="AlphaFoldDB" id="A0AAU7ECH9"/>
<protein>
    <submittedName>
        <fullName evidence="2">Glucoamylase family protein</fullName>
    </submittedName>
</protein>
<dbReference type="Gene3D" id="1.50.10.140">
    <property type="match status" value="1"/>
</dbReference>
<organism evidence="2 3">
    <name type="scientific">Mariniflexile litorale</name>
    <dbReference type="NCBI Taxonomy" id="3045158"/>
    <lineage>
        <taxon>Bacteria</taxon>
        <taxon>Pseudomonadati</taxon>
        <taxon>Bacteroidota</taxon>
        <taxon>Flavobacteriia</taxon>
        <taxon>Flavobacteriales</taxon>
        <taxon>Flavobacteriaceae</taxon>
        <taxon>Mariniflexile</taxon>
    </lineage>
</organism>
<dbReference type="InterPro" id="IPR019282">
    <property type="entry name" value="Glycoamylase-like_cons_dom"/>
</dbReference>
<dbReference type="Proteomes" id="UP001224325">
    <property type="component" value="Chromosome"/>
</dbReference>
<dbReference type="PIRSF" id="PIRSF028431">
    <property type="entry name" value="UCP028431"/>
    <property type="match status" value="1"/>
</dbReference>
<keyword evidence="3" id="KW-1185">Reference proteome</keyword>
<reference evidence="2" key="1">
    <citation type="submission" date="2024-04" db="EMBL/GenBank/DDBJ databases">
        <title>Mariniflexile litorale, isolated from the shallow sediments of the Sea of Japan.</title>
        <authorList>
            <person name="Romanenko L."/>
            <person name="Isaeva M."/>
        </authorList>
    </citation>
    <scope>NUCLEOTIDE SEQUENCE [LARGE SCALE GENOMIC DNA]</scope>
    <source>
        <strain evidence="2">KMM 9835</strain>
    </source>
</reference>
<dbReference type="EMBL" id="CP155618">
    <property type="protein sequence ID" value="XBL13339.1"/>
    <property type="molecule type" value="Genomic_DNA"/>
</dbReference>
<dbReference type="Pfam" id="PF10091">
    <property type="entry name" value="Glycoamylase"/>
    <property type="match status" value="1"/>
</dbReference>
<feature type="domain" description="Glycoamylase-like" evidence="1">
    <location>
        <begin position="220"/>
        <end position="442"/>
    </location>
</feature>
<name>A0AAU7ECH9_9FLAO</name>
<gene>
    <name evidence="2" type="ORF">QLS71_013520</name>
</gene>
<dbReference type="InterPro" id="IPR016883">
    <property type="entry name" value="UCP028431"/>
</dbReference>